<reference evidence="2 3" key="1">
    <citation type="submission" date="2017-11" db="EMBL/GenBank/DDBJ databases">
        <title>Genomic Encyclopedia of Archaeal and Bacterial Type Strains, Phase II (KMG-II): From Individual Species to Whole Genera.</title>
        <authorList>
            <person name="Goeker M."/>
        </authorList>
    </citation>
    <scope>NUCLEOTIDE SEQUENCE [LARGE SCALE GENOMIC DNA]</scope>
    <source>
        <strain evidence="2 3">DSM 25478</strain>
    </source>
</reference>
<dbReference type="Proteomes" id="UP000231693">
    <property type="component" value="Unassembled WGS sequence"/>
</dbReference>
<evidence type="ECO:0000313" key="3">
    <source>
        <dbReference type="Proteomes" id="UP000231693"/>
    </source>
</evidence>
<keyword evidence="1" id="KW-0472">Membrane</keyword>
<dbReference type="EMBL" id="PGFE01000002">
    <property type="protein sequence ID" value="PJJ74204.1"/>
    <property type="molecule type" value="Genomic_DNA"/>
</dbReference>
<evidence type="ECO:0000256" key="1">
    <source>
        <dbReference type="SAM" id="Phobius"/>
    </source>
</evidence>
<comment type="caution">
    <text evidence="2">The sequence shown here is derived from an EMBL/GenBank/DDBJ whole genome shotgun (WGS) entry which is preliminary data.</text>
</comment>
<keyword evidence="3" id="KW-1185">Reference proteome</keyword>
<gene>
    <name evidence="2" type="ORF">CLV28_1698</name>
</gene>
<sequence>MTITWTSTIVTVIALAVSVAGGAWLTPAVLRAAARASADEAPQRTTYAESEAAEEGPTGAVAVQALRGGMWVGLLERFAITGSVLAGFPAGIAVVVAIKGLGRYPELRDNPGASERFVVGTLASVVWSGLVGFGALALIVVL</sequence>
<keyword evidence="1" id="KW-0812">Transmembrane</keyword>
<feature type="transmembrane region" description="Helical" evidence="1">
    <location>
        <begin position="78"/>
        <end position="98"/>
    </location>
</feature>
<organism evidence="2 3">
    <name type="scientific">Sediminihabitans luteus</name>
    <dbReference type="NCBI Taxonomy" id="1138585"/>
    <lineage>
        <taxon>Bacteria</taxon>
        <taxon>Bacillati</taxon>
        <taxon>Actinomycetota</taxon>
        <taxon>Actinomycetes</taxon>
        <taxon>Micrococcales</taxon>
        <taxon>Cellulomonadaceae</taxon>
        <taxon>Sediminihabitans</taxon>
    </lineage>
</organism>
<evidence type="ECO:0000313" key="2">
    <source>
        <dbReference type="EMBL" id="PJJ74204.1"/>
    </source>
</evidence>
<dbReference type="AlphaFoldDB" id="A0A2M9CQM3"/>
<protein>
    <submittedName>
        <fullName evidence="2">Uncharacterized protein</fullName>
    </submittedName>
</protein>
<feature type="transmembrane region" description="Helical" evidence="1">
    <location>
        <begin position="118"/>
        <end position="141"/>
    </location>
</feature>
<accession>A0A2M9CQM3</accession>
<dbReference type="OrthoDB" id="3388334at2"/>
<dbReference type="RefSeq" id="WP_100422842.1">
    <property type="nucleotide sequence ID" value="NZ_BOOX01000006.1"/>
</dbReference>
<name>A0A2M9CQM3_9CELL</name>
<proteinExistence type="predicted"/>
<keyword evidence="1" id="KW-1133">Transmembrane helix</keyword>